<evidence type="ECO:0000313" key="2">
    <source>
        <dbReference type="EMBL" id="PIO25816.1"/>
    </source>
</evidence>
<feature type="compositionally biased region" description="Polar residues" evidence="1">
    <location>
        <begin position="157"/>
        <end position="169"/>
    </location>
</feature>
<gene>
    <name evidence="2" type="ORF">AB205_0183360</name>
</gene>
<feature type="compositionally biased region" description="Basic and acidic residues" evidence="1">
    <location>
        <begin position="83"/>
        <end position="100"/>
    </location>
</feature>
<dbReference type="Pfam" id="PF15880">
    <property type="entry name" value="NDUFV3"/>
    <property type="match status" value="1"/>
</dbReference>
<feature type="region of interest" description="Disordered" evidence="1">
    <location>
        <begin position="208"/>
        <end position="353"/>
    </location>
</feature>
<dbReference type="GO" id="GO:0045271">
    <property type="term" value="C:respiratory chain complex I"/>
    <property type="evidence" value="ECO:0007669"/>
    <property type="project" value="InterPro"/>
</dbReference>
<protein>
    <submittedName>
        <fullName evidence="2">Uncharacterized protein</fullName>
    </submittedName>
</protein>
<dbReference type="GO" id="GO:0042775">
    <property type="term" value="P:mitochondrial ATP synthesis coupled electron transport"/>
    <property type="evidence" value="ECO:0007669"/>
    <property type="project" value="TreeGrafter"/>
</dbReference>
<feature type="non-terminal residue" evidence="2">
    <location>
        <position position="1"/>
    </location>
</feature>
<keyword evidence="3" id="KW-1185">Reference proteome</keyword>
<feature type="region of interest" description="Disordered" evidence="1">
    <location>
        <begin position="1"/>
        <end position="186"/>
    </location>
</feature>
<dbReference type="GO" id="GO:0005739">
    <property type="term" value="C:mitochondrion"/>
    <property type="evidence" value="ECO:0007669"/>
    <property type="project" value="InterPro"/>
</dbReference>
<dbReference type="OrthoDB" id="6161911at2759"/>
<organism evidence="2 3">
    <name type="scientific">Aquarana catesbeiana</name>
    <name type="common">American bullfrog</name>
    <name type="synonym">Rana catesbeiana</name>
    <dbReference type="NCBI Taxonomy" id="8400"/>
    <lineage>
        <taxon>Eukaryota</taxon>
        <taxon>Metazoa</taxon>
        <taxon>Chordata</taxon>
        <taxon>Craniata</taxon>
        <taxon>Vertebrata</taxon>
        <taxon>Euteleostomi</taxon>
        <taxon>Amphibia</taxon>
        <taxon>Batrachia</taxon>
        <taxon>Anura</taxon>
        <taxon>Neobatrachia</taxon>
        <taxon>Ranoidea</taxon>
        <taxon>Ranidae</taxon>
        <taxon>Aquarana</taxon>
    </lineage>
</organism>
<evidence type="ECO:0000256" key="1">
    <source>
        <dbReference type="SAM" id="MobiDB-lite"/>
    </source>
</evidence>
<feature type="compositionally biased region" description="Polar residues" evidence="1">
    <location>
        <begin position="208"/>
        <end position="220"/>
    </location>
</feature>
<dbReference type="EMBL" id="KV950629">
    <property type="protein sequence ID" value="PIO25816.1"/>
    <property type="molecule type" value="Genomic_DNA"/>
</dbReference>
<dbReference type="Proteomes" id="UP000228934">
    <property type="component" value="Unassembled WGS sequence"/>
</dbReference>
<name>A0A2G9RD39_AQUCT</name>
<accession>A0A2G9RD39</accession>
<feature type="compositionally biased region" description="Pro residues" evidence="1">
    <location>
        <begin position="327"/>
        <end position="339"/>
    </location>
</feature>
<reference evidence="3" key="1">
    <citation type="journal article" date="2017" name="Nat. Commun.">
        <title>The North American bullfrog draft genome provides insight into hormonal regulation of long noncoding RNA.</title>
        <authorList>
            <person name="Hammond S.A."/>
            <person name="Warren R.L."/>
            <person name="Vandervalk B.P."/>
            <person name="Kucuk E."/>
            <person name="Khan H."/>
            <person name="Gibb E.A."/>
            <person name="Pandoh P."/>
            <person name="Kirk H."/>
            <person name="Zhao Y."/>
            <person name="Jones M."/>
            <person name="Mungall A.J."/>
            <person name="Coope R."/>
            <person name="Pleasance S."/>
            <person name="Moore R.A."/>
            <person name="Holt R.A."/>
            <person name="Round J.M."/>
            <person name="Ohora S."/>
            <person name="Walle B.V."/>
            <person name="Veldhoen N."/>
            <person name="Helbing C.C."/>
            <person name="Birol I."/>
        </authorList>
    </citation>
    <scope>NUCLEOTIDE SEQUENCE [LARGE SCALE GENOMIC DNA]</scope>
</reference>
<proteinExistence type="predicted"/>
<dbReference type="InterPro" id="IPR026193">
    <property type="entry name" value="NDUFV3"/>
</dbReference>
<feature type="compositionally biased region" description="Basic and acidic residues" evidence="1">
    <location>
        <begin position="39"/>
        <end position="48"/>
    </location>
</feature>
<feature type="compositionally biased region" description="Polar residues" evidence="1">
    <location>
        <begin position="105"/>
        <end position="117"/>
    </location>
</feature>
<dbReference type="PANTHER" id="PTHR17117">
    <property type="entry name" value="NADH-UBIQUINONE OXIDOREDUCTASE"/>
    <property type="match status" value="1"/>
</dbReference>
<dbReference type="PANTHER" id="PTHR17117:SF3">
    <property type="entry name" value="NADH DEHYDROGENASE [UBIQUINONE] FLAVOPROTEIN 3, MITOCHONDRIAL"/>
    <property type="match status" value="1"/>
</dbReference>
<dbReference type="AlphaFoldDB" id="A0A2G9RD39"/>
<sequence>KGAERSGGSKTLVSFPVKQPHVWPSATGENPAHPSTILHHLEVARESSVDPGQKTARSEPRQEEDDSSSSSSSSSDSDSDLEEDKKRKEAAEEKKKDQSDPKWGSNDQKTQTGQPGTREQEILGGETAGEDLTHVPQAVGILKQKPKLQNIPHAGEKTTTGDQDLTGEQSDVAPGVDTKSGKKTLSGGQDLAEELLIDVAPAVDTKVQNIPQSMEKTPNGGQDLVGEDLADVAPAVDTKSKEKTPSGGQDLAGEDLVDVVPTLGTEKPAHGEAWAPEQAVEGRLASSQGQDVGEMQSSGGNNKDLSEEPSVSSPDRLAESDDLSPSLTPPPPSAAPPPEEPFDNSKYQNQQHFSYTPFTFVDYDVDLSKYRLPQPSSGRPSPYQ</sequence>
<evidence type="ECO:0000313" key="3">
    <source>
        <dbReference type="Proteomes" id="UP000228934"/>
    </source>
</evidence>
<feature type="compositionally biased region" description="Polar residues" evidence="1">
    <location>
        <begin position="285"/>
        <end position="313"/>
    </location>
</feature>